<gene>
    <name evidence="1" type="ORF">K458DRAFT_426779</name>
</gene>
<evidence type="ECO:0000313" key="2">
    <source>
        <dbReference type="Proteomes" id="UP000799291"/>
    </source>
</evidence>
<protein>
    <submittedName>
        <fullName evidence="1">Uncharacterized protein</fullName>
    </submittedName>
</protein>
<reference evidence="1" key="1">
    <citation type="journal article" date="2020" name="Stud. Mycol.">
        <title>101 Dothideomycetes genomes: a test case for predicting lifestyles and emergence of pathogens.</title>
        <authorList>
            <person name="Haridas S."/>
            <person name="Albert R."/>
            <person name="Binder M."/>
            <person name="Bloem J."/>
            <person name="Labutti K."/>
            <person name="Salamov A."/>
            <person name="Andreopoulos B."/>
            <person name="Baker S."/>
            <person name="Barry K."/>
            <person name="Bills G."/>
            <person name="Bluhm B."/>
            <person name="Cannon C."/>
            <person name="Castanera R."/>
            <person name="Culley D."/>
            <person name="Daum C."/>
            <person name="Ezra D."/>
            <person name="Gonzalez J."/>
            <person name="Henrissat B."/>
            <person name="Kuo A."/>
            <person name="Liang C."/>
            <person name="Lipzen A."/>
            <person name="Lutzoni F."/>
            <person name="Magnuson J."/>
            <person name="Mondo S."/>
            <person name="Nolan M."/>
            <person name="Ohm R."/>
            <person name="Pangilinan J."/>
            <person name="Park H.-J."/>
            <person name="Ramirez L."/>
            <person name="Alfaro M."/>
            <person name="Sun H."/>
            <person name="Tritt A."/>
            <person name="Yoshinaga Y."/>
            <person name="Zwiers L.-H."/>
            <person name="Turgeon B."/>
            <person name="Goodwin S."/>
            <person name="Spatafora J."/>
            <person name="Crous P."/>
            <person name="Grigoriev I."/>
        </authorList>
    </citation>
    <scope>NUCLEOTIDE SEQUENCE</scope>
    <source>
        <strain evidence="1">CBS 122367</strain>
    </source>
</reference>
<evidence type="ECO:0000313" key="1">
    <source>
        <dbReference type="EMBL" id="KAF2689911.1"/>
    </source>
</evidence>
<dbReference type="EMBL" id="MU005571">
    <property type="protein sequence ID" value="KAF2689911.1"/>
    <property type="molecule type" value="Genomic_DNA"/>
</dbReference>
<keyword evidence="2" id="KW-1185">Reference proteome</keyword>
<organism evidence="1 2">
    <name type="scientific">Lentithecium fluviatile CBS 122367</name>
    <dbReference type="NCBI Taxonomy" id="1168545"/>
    <lineage>
        <taxon>Eukaryota</taxon>
        <taxon>Fungi</taxon>
        <taxon>Dikarya</taxon>
        <taxon>Ascomycota</taxon>
        <taxon>Pezizomycotina</taxon>
        <taxon>Dothideomycetes</taxon>
        <taxon>Pleosporomycetidae</taxon>
        <taxon>Pleosporales</taxon>
        <taxon>Massarineae</taxon>
        <taxon>Lentitheciaceae</taxon>
        <taxon>Lentithecium</taxon>
    </lineage>
</organism>
<sequence>MSARRSFEVPIAVGCSPQISRLAPHFWVLVARSAGTCRAAGCAGWRDLEKWQGHQRPPEGRELKYSGNDTTSLEIWGSVIGSGLPGVHWQARSSAHVCCTLKNRLVTQVPTTRKGRDERSPTTFCRGPPVPIVPEHFGCPVEAFEKFRPKRRWQWLDFPHRHTSLGRAVKRGWHGPDVVEIQVLASATLAFQPLHLSPKLRFFRDYGWIKVEDKIRRRFIESDGFCEAADPLSVKETTVVNDRAQVVIGTGTGGGGGLLVTETAADDILHQYIPFCPKAKMFTPEDVCFHHPGSVLVPCAKIVRPNTRSKETHPC</sequence>
<dbReference type="Proteomes" id="UP000799291">
    <property type="component" value="Unassembled WGS sequence"/>
</dbReference>
<dbReference type="AlphaFoldDB" id="A0A6G1JI43"/>
<name>A0A6G1JI43_9PLEO</name>
<accession>A0A6G1JI43</accession>
<proteinExistence type="predicted"/>